<proteinExistence type="predicted"/>
<keyword evidence="3" id="KW-1185">Reference proteome</keyword>
<evidence type="ECO:0000313" key="3">
    <source>
        <dbReference type="Proteomes" id="UP000078576"/>
    </source>
</evidence>
<dbReference type="OrthoDB" id="5232477at2759"/>
<organism evidence="2 3">
    <name type="scientific">Cytospora mali</name>
    <name type="common">Apple Valsa canker fungus</name>
    <name type="synonym">Valsa mali</name>
    <dbReference type="NCBI Taxonomy" id="578113"/>
    <lineage>
        <taxon>Eukaryota</taxon>
        <taxon>Fungi</taxon>
        <taxon>Dikarya</taxon>
        <taxon>Ascomycota</taxon>
        <taxon>Pezizomycotina</taxon>
        <taxon>Sordariomycetes</taxon>
        <taxon>Sordariomycetidae</taxon>
        <taxon>Diaporthales</taxon>
        <taxon>Cytosporaceae</taxon>
        <taxon>Cytospora</taxon>
    </lineage>
</organism>
<name>A0A194USF8_CYTMA</name>
<keyword evidence="1" id="KW-0472">Membrane</keyword>
<accession>A0A194USF8</accession>
<gene>
    <name evidence="2" type="ORF">VP1G_01855</name>
</gene>
<keyword evidence="1" id="KW-0812">Transmembrane</keyword>
<protein>
    <submittedName>
        <fullName evidence="2">Uncharacterized protein</fullName>
    </submittedName>
</protein>
<sequence length="146" mass="16788">MAPYEPQDIRNPTEADPTHRFVQRLDAVLYLARSHRQQFSEIVDSLEEARIVPLNSIMMDTALIRAHAAIKRQFKYIQTEVIFLMTARDTERRALEEIQQRISDLLAERFGPNFYGNPQPEQDTLSVVVLCIIVTVGLALLYFGIV</sequence>
<dbReference type="Proteomes" id="UP000078576">
    <property type="component" value="Unassembled WGS sequence"/>
</dbReference>
<keyword evidence="1" id="KW-1133">Transmembrane helix</keyword>
<dbReference type="AlphaFoldDB" id="A0A194USF8"/>
<evidence type="ECO:0000313" key="2">
    <source>
        <dbReference type="EMBL" id="KUI54561.1"/>
    </source>
</evidence>
<dbReference type="EMBL" id="KN714674">
    <property type="protein sequence ID" value="KUI54561.1"/>
    <property type="molecule type" value="Genomic_DNA"/>
</dbReference>
<feature type="transmembrane region" description="Helical" evidence="1">
    <location>
        <begin position="125"/>
        <end position="145"/>
    </location>
</feature>
<evidence type="ECO:0000256" key="1">
    <source>
        <dbReference type="SAM" id="Phobius"/>
    </source>
</evidence>
<reference evidence="3" key="1">
    <citation type="submission" date="2014-12" db="EMBL/GenBank/DDBJ databases">
        <title>Genome Sequence of Valsa Canker Pathogens Uncovers a Specific Adaption of Colonization on Woody Bark.</title>
        <authorList>
            <person name="Yin Z."/>
            <person name="Liu H."/>
            <person name="Gao X."/>
            <person name="Li Z."/>
            <person name="Song N."/>
            <person name="Ke X."/>
            <person name="Dai Q."/>
            <person name="Wu Y."/>
            <person name="Sun Y."/>
            <person name="Xu J.-R."/>
            <person name="Kang Z.K."/>
            <person name="Wang L."/>
            <person name="Huang L."/>
        </authorList>
    </citation>
    <scope>NUCLEOTIDE SEQUENCE [LARGE SCALE GENOMIC DNA]</scope>
    <source>
        <strain evidence="3">SXYL134</strain>
    </source>
</reference>